<evidence type="ECO:0000256" key="1">
    <source>
        <dbReference type="SAM" id="MobiDB-lite"/>
    </source>
</evidence>
<proteinExistence type="predicted"/>
<name>A0AAD7MR58_9AGAR</name>
<evidence type="ECO:0000313" key="2">
    <source>
        <dbReference type="EMBL" id="KAJ7729041.1"/>
    </source>
</evidence>
<evidence type="ECO:0000313" key="3">
    <source>
        <dbReference type="Proteomes" id="UP001215598"/>
    </source>
</evidence>
<dbReference type="EMBL" id="JARKIB010000168">
    <property type="protein sequence ID" value="KAJ7729041.1"/>
    <property type="molecule type" value="Genomic_DNA"/>
</dbReference>
<reference evidence="2" key="1">
    <citation type="submission" date="2023-03" db="EMBL/GenBank/DDBJ databases">
        <title>Massive genome expansion in bonnet fungi (Mycena s.s.) driven by repeated elements and novel gene families across ecological guilds.</title>
        <authorList>
            <consortium name="Lawrence Berkeley National Laboratory"/>
            <person name="Harder C.B."/>
            <person name="Miyauchi S."/>
            <person name="Viragh M."/>
            <person name="Kuo A."/>
            <person name="Thoen E."/>
            <person name="Andreopoulos B."/>
            <person name="Lu D."/>
            <person name="Skrede I."/>
            <person name="Drula E."/>
            <person name="Henrissat B."/>
            <person name="Morin E."/>
            <person name="Kohler A."/>
            <person name="Barry K."/>
            <person name="LaButti K."/>
            <person name="Morin E."/>
            <person name="Salamov A."/>
            <person name="Lipzen A."/>
            <person name="Mereny Z."/>
            <person name="Hegedus B."/>
            <person name="Baldrian P."/>
            <person name="Stursova M."/>
            <person name="Weitz H."/>
            <person name="Taylor A."/>
            <person name="Grigoriev I.V."/>
            <person name="Nagy L.G."/>
            <person name="Martin F."/>
            <person name="Kauserud H."/>
        </authorList>
    </citation>
    <scope>NUCLEOTIDE SEQUENCE</scope>
    <source>
        <strain evidence="2">CBHHK182m</strain>
    </source>
</reference>
<organism evidence="2 3">
    <name type="scientific">Mycena metata</name>
    <dbReference type="NCBI Taxonomy" id="1033252"/>
    <lineage>
        <taxon>Eukaryota</taxon>
        <taxon>Fungi</taxon>
        <taxon>Dikarya</taxon>
        <taxon>Basidiomycota</taxon>
        <taxon>Agaricomycotina</taxon>
        <taxon>Agaricomycetes</taxon>
        <taxon>Agaricomycetidae</taxon>
        <taxon>Agaricales</taxon>
        <taxon>Marasmiineae</taxon>
        <taxon>Mycenaceae</taxon>
        <taxon>Mycena</taxon>
    </lineage>
</organism>
<gene>
    <name evidence="2" type="ORF">B0H16DRAFT_1734406</name>
</gene>
<protein>
    <submittedName>
        <fullName evidence="2">Uncharacterized protein</fullName>
    </submittedName>
</protein>
<accession>A0AAD7MR58</accession>
<dbReference type="Proteomes" id="UP001215598">
    <property type="component" value="Unassembled WGS sequence"/>
</dbReference>
<feature type="region of interest" description="Disordered" evidence="1">
    <location>
        <begin position="1"/>
        <end position="22"/>
    </location>
</feature>
<dbReference type="AlphaFoldDB" id="A0AAD7MR58"/>
<sequence length="138" mass="14259">MLYDAASQPLRTPVLDPSTTSRPSCIGSVVAIAISSAANPSIPATIASPSTRCNAPLTFSFGGIAMVPPRILHPGDHTIAQNPVHYPLMFSFAGNVERVRGIAPNPSIEVSVTLPGTKYNAPSQLIGIVTPGASTAVR</sequence>
<comment type="caution">
    <text evidence="2">The sequence shown here is derived from an EMBL/GenBank/DDBJ whole genome shotgun (WGS) entry which is preliminary data.</text>
</comment>
<keyword evidence="3" id="KW-1185">Reference proteome</keyword>